<dbReference type="InterPro" id="IPR000014">
    <property type="entry name" value="PAS"/>
</dbReference>
<name>A0ABX1QHZ7_9RHOO</name>
<proteinExistence type="predicted"/>
<dbReference type="Proteomes" id="UP000648984">
    <property type="component" value="Unassembled WGS sequence"/>
</dbReference>
<dbReference type="SMART" id="SM00086">
    <property type="entry name" value="PAC"/>
    <property type="match status" value="2"/>
</dbReference>
<dbReference type="Pfam" id="PF13426">
    <property type="entry name" value="PAS_9"/>
    <property type="match status" value="1"/>
</dbReference>
<dbReference type="NCBIfam" id="TIGR00229">
    <property type="entry name" value="sensory_box"/>
    <property type="match status" value="1"/>
</dbReference>
<organism evidence="7 8">
    <name type="scientific">Aromatoleum diolicum</name>
    <dbReference type="NCBI Taxonomy" id="75796"/>
    <lineage>
        <taxon>Bacteria</taxon>
        <taxon>Pseudomonadati</taxon>
        <taxon>Pseudomonadota</taxon>
        <taxon>Betaproteobacteria</taxon>
        <taxon>Rhodocyclales</taxon>
        <taxon>Rhodocyclaceae</taxon>
        <taxon>Aromatoleum</taxon>
    </lineage>
</organism>
<dbReference type="Pfam" id="PF08447">
    <property type="entry name" value="PAS_3"/>
    <property type="match status" value="1"/>
</dbReference>
<dbReference type="InterPro" id="IPR013655">
    <property type="entry name" value="PAS_fold_3"/>
</dbReference>
<keyword evidence="1" id="KW-0812">Transmembrane</keyword>
<dbReference type="SUPFAM" id="SSF141868">
    <property type="entry name" value="EAL domain-like"/>
    <property type="match status" value="1"/>
</dbReference>
<dbReference type="PROSITE" id="PS50887">
    <property type="entry name" value="GGDEF"/>
    <property type="match status" value="1"/>
</dbReference>
<reference evidence="7 8" key="1">
    <citation type="submission" date="2019-12" db="EMBL/GenBank/DDBJ databases">
        <title>Comparative genomics gives insights into the taxonomy of the Azoarcus-Aromatoleum group and reveals separate origins of nif in the plant-associated Azoarcus and non-plant-associated Aromatoleum sub-groups.</title>
        <authorList>
            <person name="Lafos M."/>
            <person name="Maluk M."/>
            <person name="Batista M."/>
            <person name="Junghare M."/>
            <person name="Carmona M."/>
            <person name="Faoro H."/>
            <person name="Cruz L.M."/>
            <person name="Battistoni F."/>
            <person name="De Souza E."/>
            <person name="Pedrosa F."/>
            <person name="Chen W.-M."/>
            <person name="Poole P.S."/>
            <person name="Dixon R.A."/>
            <person name="James E.K."/>
        </authorList>
    </citation>
    <scope>NUCLEOTIDE SEQUENCE [LARGE SCALE GENOMIC DNA]</scope>
    <source>
        <strain evidence="7 8">22Lin</strain>
    </source>
</reference>
<dbReference type="Gene3D" id="6.10.340.10">
    <property type="match status" value="1"/>
</dbReference>
<dbReference type="CDD" id="cd01949">
    <property type="entry name" value="GGDEF"/>
    <property type="match status" value="1"/>
</dbReference>
<feature type="domain" description="PAC" evidence="3">
    <location>
        <begin position="547"/>
        <end position="601"/>
    </location>
</feature>
<dbReference type="SMART" id="SM00091">
    <property type="entry name" value="PAS"/>
    <property type="match status" value="2"/>
</dbReference>
<evidence type="ECO:0000259" key="4">
    <source>
        <dbReference type="PROSITE" id="PS50883"/>
    </source>
</evidence>
<dbReference type="NCBIfam" id="TIGR00254">
    <property type="entry name" value="GGDEF"/>
    <property type="match status" value="1"/>
</dbReference>
<dbReference type="SUPFAM" id="SSF55073">
    <property type="entry name" value="Nucleotide cyclase"/>
    <property type="match status" value="1"/>
</dbReference>
<dbReference type="InterPro" id="IPR052155">
    <property type="entry name" value="Biofilm_reg_signaling"/>
</dbReference>
<dbReference type="EMBL" id="WTVQ01000048">
    <property type="protein sequence ID" value="NMG77057.1"/>
    <property type="molecule type" value="Genomic_DNA"/>
</dbReference>
<feature type="transmembrane region" description="Helical" evidence="1">
    <location>
        <begin position="22"/>
        <end position="43"/>
    </location>
</feature>
<evidence type="ECO:0000259" key="3">
    <source>
        <dbReference type="PROSITE" id="PS50113"/>
    </source>
</evidence>
<dbReference type="InterPro" id="IPR035919">
    <property type="entry name" value="EAL_sf"/>
</dbReference>
<dbReference type="PROSITE" id="PS50885">
    <property type="entry name" value="HAMP"/>
    <property type="match status" value="1"/>
</dbReference>
<dbReference type="SUPFAM" id="SSF55785">
    <property type="entry name" value="PYP-like sensor domain (PAS domain)"/>
    <property type="match status" value="2"/>
</dbReference>
<dbReference type="InterPro" id="IPR000160">
    <property type="entry name" value="GGDEF_dom"/>
</dbReference>
<dbReference type="Gene3D" id="2.10.70.100">
    <property type="match status" value="1"/>
</dbReference>
<dbReference type="PANTHER" id="PTHR44757:SF2">
    <property type="entry name" value="BIOFILM ARCHITECTURE MAINTENANCE PROTEIN MBAA"/>
    <property type="match status" value="1"/>
</dbReference>
<dbReference type="InterPro" id="IPR003660">
    <property type="entry name" value="HAMP_dom"/>
</dbReference>
<gene>
    <name evidence="7" type="ORF">GPA25_20085</name>
</gene>
<keyword evidence="1" id="KW-1133">Transmembrane helix</keyword>
<feature type="domain" description="EAL" evidence="4">
    <location>
        <begin position="775"/>
        <end position="1029"/>
    </location>
</feature>
<keyword evidence="8" id="KW-1185">Reference proteome</keyword>
<keyword evidence="1" id="KW-0472">Membrane</keyword>
<comment type="caution">
    <text evidence="7">The sequence shown here is derived from an EMBL/GenBank/DDBJ whole genome shotgun (WGS) entry which is preliminary data.</text>
</comment>
<dbReference type="PROSITE" id="PS50113">
    <property type="entry name" value="PAC"/>
    <property type="match status" value="1"/>
</dbReference>
<sequence>MDEDADPKAGVKSFRLGLRGRYTVYGAALTAAVVVLLTTLSYFNARTLAHGIAEAQLTHMANSIGEPIEQALQIAHREAVSLAAQPLLANALLDSEGRDAYLRPFLARHELPVNIDYNLILTDHRGEPLAARKALQSFRGESWFDAVITRGETHAGIERRGSDAVLRIAIPILYRVTGTHEGALVFESNLSAWLQGDASPFGSHGDGVAQVELLVGDMPIVQRSFPQDATTLVTSTRTIAAHLPIAMPLQVRVSMDDKVYERPIESLLTEHLWWGLLAILLVAAANGVVARTQTRRIEDLAEEARSIALTGHPRGGLMLHHFGNDEVGDLAASLVRLLEDLKAHQTELEAQVAQRTADLNRAQSIACVGSWVFQPGSDVLELSPETRRIFGVVEGARFSWHRLLSRVHPEDRDKVGQAWRGVREGKRFDIEHRIVVAGEVRWVREVAEISVAGPNDPPRTVGTVQDITERRLAEARMREAMVVFYASSQGIMTTDAAGVISSVNPAFCRITGFAPEDVIGHKSVIFSSGRHDKTFYADMWAALKARGEWEGEIWNRRRSGEIYPQWLTISAVRGERGNIVEYVALFSDITERKQHEDAIWRQANFDALTGLANRSLLHDRLGQVLAQARRSGRKVGLLFLDLDGFKWVNDTLGHDVGDVLLTEVAQRLKGCVRNQDTVARLGGDEFTIIVGELHDPEDLRGIGEKVLLVLSEPFALAGTRHQISASIGITVFPDDGEDLQTLLRNADIAMYKSKQNGKNRYHFYSRDMQADALERMRIETELRVALAQDAFVLEYQPIVDADSGELVGAEALIRWLHPQRGMVAPGAFIPVAEDSGLIVPIGAWVLREASRQWHEWDMRGLAPLRLTVNVSGVQFRDAGLPALLASVLDEYRVDSGCLMLEICESVMVDGNSAAEARMREIKDQGVGYAIDDFGTGFSSLSCLKRFPVDIVKIDRSFIHDCPQDRSDAHLVEAIIAMTHSLGLKVVAEGVETEAQLAFLRALGCDYLQGFLIGKPQRAGEFEALMRRRRMLLPPIDGAPQEAAAMAPAEA</sequence>
<dbReference type="InterPro" id="IPR001610">
    <property type="entry name" value="PAC"/>
</dbReference>
<dbReference type="InterPro" id="IPR043128">
    <property type="entry name" value="Rev_trsase/Diguanyl_cyclase"/>
</dbReference>
<evidence type="ECO:0000259" key="6">
    <source>
        <dbReference type="PROSITE" id="PS50887"/>
    </source>
</evidence>
<dbReference type="SMART" id="SM00267">
    <property type="entry name" value="GGDEF"/>
    <property type="match status" value="1"/>
</dbReference>
<dbReference type="Pfam" id="PF00990">
    <property type="entry name" value="GGDEF"/>
    <property type="match status" value="1"/>
</dbReference>
<dbReference type="SMART" id="SM00052">
    <property type="entry name" value="EAL"/>
    <property type="match status" value="1"/>
</dbReference>
<dbReference type="PANTHER" id="PTHR44757">
    <property type="entry name" value="DIGUANYLATE CYCLASE DGCP"/>
    <property type="match status" value="1"/>
</dbReference>
<dbReference type="CDD" id="cd00130">
    <property type="entry name" value="PAS"/>
    <property type="match status" value="2"/>
</dbReference>
<dbReference type="Gene3D" id="3.30.450.20">
    <property type="entry name" value="PAS domain"/>
    <property type="match status" value="2"/>
</dbReference>
<evidence type="ECO:0000313" key="7">
    <source>
        <dbReference type="EMBL" id="NMG77057.1"/>
    </source>
</evidence>
<dbReference type="RefSeq" id="WP_169262190.1">
    <property type="nucleotide sequence ID" value="NZ_WTVQ01000048.1"/>
</dbReference>
<evidence type="ECO:0000259" key="5">
    <source>
        <dbReference type="PROSITE" id="PS50885"/>
    </source>
</evidence>
<dbReference type="InterPro" id="IPR029787">
    <property type="entry name" value="Nucleotide_cyclase"/>
</dbReference>
<protein>
    <submittedName>
        <fullName evidence="7">EAL domain-containing protein</fullName>
    </submittedName>
</protein>
<dbReference type="PROSITE" id="PS50112">
    <property type="entry name" value="PAS"/>
    <property type="match status" value="1"/>
</dbReference>
<dbReference type="Gene3D" id="3.20.20.450">
    <property type="entry name" value="EAL domain"/>
    <property type="match status" value="1"/>
</dbReference>
<dbReference type="InterPro" id="IPR000700">
    <property type="entry name" value="PAS-assoc_C"/>
</dbReference>
<dbReference type="PROSITE" id="PS50883">
    <property type="entry name" value="EAL"/>
    <property type="match status" value="1"/>
</dbReference>
<evidence type="ECO:0000313" key="8">
    <source>
        <dbReference type="Proteomes" id="UP000648984"/>
    </source>
</evidence>
<feature type="domain" description="GGDEF" evidence="6">
    <location>
        <begin position="633"/>
        <end position="766"/>
    </location>
</feature>
<feature type="domain" description="HAMP" evidence="5">
    <location>
        <begin position="291"/>
        <end position="346"/>
    </location>
</feature>
<accession>A0ABX1QHZ7</accession>
<dbReference type="InterPro" id="IPR035965">
    <property type="entry name" value="PAS-like_dom_sf"/>
</dbReference>
<dbReference type="Gene3D" id="3.30.70.270">
    <property type="match status" value="1"/>
</dbReference>
<dbReference type="Pfam" id="PF00563">
    <property type="entry name" value="EAL"/>
    <property type="match status" value="1"/>
</dbReference>
<evidence type="ECO:0000256" key="1">
    <source>
        <dbReference type="SAM" id="Phobius"/>
    </source>
</evidence>
<feature type="domain" description="PAS" evidence="2">
    <location>
        <begin position="473"/>
        <end position="524"/>
    </location>
</feature>
<evidence type="ECO:0000259" key="2">
    <source>
        <dbReference type="PROSITE" id="PS50112"/>
    </source>
</evidence>
<dbReference type="CDD" id="cd01948">
    <property type="entry name" value="EAL"/>
    <property type="match status" value="1"/>
</dbReference>
<dbReference type="InterPro" id="IPR001633">
    <property type="entry name" value="EAL_dom"/>
</dbReference>